<name>A0A1B8TRY0_9FLAO</name>
<evidence type="ECO:0000256" key="1">
    <source>
        <dbReference type="SAM" id="Phobius"/>
    </source>
</evidence>
<evidence type="ECO:0000313" key="3">
    <source>
        <dbReference type="Proteomes" id="UP000092612"/>
    </source>
</evidence>
<dbReference type="EMBL" id="LSFL01000036">
    <property type="protein sequence ID" value="OBY62362.1"/>
    <property type="molecule type" value="Genomic_DNA"/>
</dbReference>
<feature type="transmembrane region" description="Helical" evidence="1">
    <location>
        <begin position="161"/>
        <end position="181"/>
    </location>
</feature>
<keyword evidence="1" id="KW-0472">Membrane</keyword>
<organism evidence="2 3">
    <name type="scientific">Polaribacter reichenbachii</name>
    <dbReference type="NCBI Taxonomy" id="996801"/>
    <lineage>
        <taxon>Bacteria</taxon>
        <taxon>Pseudomonadati</taxon>
        <taxon>Bacteroidota</taxon>
        <taxon>Flavobacteriia</taxon>
        <taxon>Flavobacteriales</taxon>
        <taxon>Flavobacteriaceae</taxon>
    </lineage>
</organism>
<feature type="transmembrane region" description="Helical" evidence="1">
    <location>
        <begin position="251"/>
        <end position="281"/>
    </location>
</feature>
<dbReference type="RefSeq" id="WP_068363812.1">
    <property type="nucleotide sequence ID" value="NZ_CP019337.1"/>
</dbReference>
<keyword evidence="1" id="KW-0812">Transmembrane</keyword>
<dbReference type="OrthoDB" id="1143019at2"/>
<feature type="transmembrane region" description="Helical" evidence="1">
    <location>
        <begin position="219"/>
        <end position="239"/>
    </location>
</feature>
<keyword evidence="3" id="KW-1185">Reference proteome</keyword>
<dbReference type="AlphaFoldDB" id="A0A1B8TRY0"/>
<sequence>MNCKNCQNPLKENAHFCENCGAKVVIDKITFKNLFLDFFINVFGFDSKFFLTIRTIFITPEKILKEYLDGVRKRYMNPFAFLAVSAGISLLVFNYFADDFIAINKSVSVNQFYQLEKDAKIDTSKMIDLSEKQKNKLERRKKTAEMQLKFNSGIMQFMLRYLNLLTFVFLFILAVLSKWTFWKPYNYGEHLVINAYIYGFANYLTLILFFLAIAFHPSIYYYSTLLYIIFYIYAFGRFFKVTIWKNFLRTLKFIFGLAIVCLILFIIATIIVMILTTIGILDFSV</sequence>
<proteinExistence type="predicted"/>
<dbReference type="STRING" id="996801.BW723_00970"/>
<evidence type="ECO:0008006" key="4">
    <source>
        <dbReference type="Google" id="ProtNLM"/>
    </source>
</evidence>
<evidence type="ECO:0000313" key="2">
    <source>
        <dbReference type="EMBL" id="OBY62362.1"/>
    </source>
</evidence>
<dbReference type="Proteomes" id="UP000092612">
    <property type="component" value="Unassembled WGS sequence"/>
</dbReference>
<gene>
    <name evidence="2" type="ORF">LPB301_14720</name>
</gene>
<comment type="caution">
    <text evidence="2">The sequence shown here is derived from an EMBL/GenBank/DDBJ whole genome shotgun (WGS) entry which is preliminary data.</text>
</comment>
<feature type="transmembrane region" description="Helical" evidence="1">
    <location>
        <begin position="79"/>
        <end position="97"/>
    </location>
</feature>
<protein>
    <recommendedName>
        <fullName evidence="4">Zinc-ribbon domain-containing protein</fullName>
    </recommendedName>
</protein>
<accession>A0A1B8TRY0</accession>
<dbReference type="InterPro" id="IPR022134">
    <property type="entry name" value="DUF3667"/>
</dbReference>
<reference evidence="3" key="1">
    <citation type="submission" date="2016-02" db="EMBL/GenBank/DDBJ databases">
        <title>Paenibacillus sp. LPB0068, isolated from Crassostrea gigas.</title>
        <authorList>
            <person name="Shin S.-K."/>
            <person name="Yi H."/>
        </authorList>
    </citation>
    <scope>NUCLEOTIDE SEQUENCE [LARGE SCALE GENOMIC DNA]</scope>
    <source>
        <strain evidence="3">KCTC 23969</strain>
    </source>
</reference>
<keyword evidence="1" id="KW-1133">Transmembrane helix</keyword>
<dbReference type="Pfam" id="PF12412">
    <property type="entry name" value="DUF3667"/>
    <property type="match status" value="1"/>
</dbReference>
<feature type="transmembrane region" description="Helical" evidence="1">
    <location>
        <begin position="193"/>
        <end position="213"/>
    </location>
</feature>
<dbReference type="KEGG" id="prn:BW723_00970"/>